<dbReference type="RefSeq" id="WP_086961241.1">
    <property type="nucleotide sequence ID" value="NZ_AP018681.1"/>
</dbReference>
<dbReference type="GO" id="GO:0015833">
    <property type="term" value="P:peptide transport"/>
    <property type="evidence" value="ECO:0007669"/>
    <property type="project" value="TreeGrafter"/>
</dbReference>
<dbReference type="AlphaFoldDB" id="A0A368LH07"/>
<dbReference type="SUPFAM" id="SSF53850">
    <property type="entry name" value="Periplasmic binding protein-like II"/>
    <property type="match status" value="1"/>
</dbReference>
<evidence type="ECO:0000313" key="4">
    <source>
        <dbReference type="Proteomes" id="UP000252479"/>
    </source>
</evidence>
<dbReference type="Gene3D" id="3.10.105.10">
    <property type="entry name" value="Dipeptide-binding Protein, Domain 3"/>
    <property type="match status" value="1"/>
</dbReference>
<feature type="domain" description="Solute-binding protein family 5" evidence="2">
    <location>
        <begin position="71"/>
        <end position="431"/>
    </location>
</feature>
<dbReference type="PANTHER" id="PTHR30290">
    <property type="entry name" value="PERIPLASMIC BINDING COMPONENT OF ABC TRANSPORTER"/>
    <property type="match status" value="1"/>
</dbReference>
<dbReference type="PIRSF" id="PIRSF002741">
    <property type="entry name" value="MppA"/>
    <property type="match status" value="1"/>
</dbReference>
<accession>A0A368LH07</accession>
<keyword evidence="1" id="KW-0732">Signal</keyword>
<dbReference type="GO" id="GO:1904680">
    <property type="term" value="F:peptide transmembrane transporter activity"/>
    <property type="evidence" value="ECO:0007669"/>
    <property type="project" value="TreeGrafter"/>
</dbReference>
<dbReference type="GO" id="GO:0043190">
    <property type="term" value="C:ATP-binding cassette (ABC) transporter complex"/>
    <property type="evidence" value="ECO:0007669"/>
    <property type="project" value="InterPro"/>
</dbReference>
<dbReference type="InterPro" id="IPR039424">
    <property type="entry name" value="SBP_5"/>
</dbReference>
<dbReference type="CDD" id="cd08490">
    <property type="entry name" value="PBP2_NikA_DppA_OppA_like_3"/>
    <property type="match status" value="1"/>
</dbReference>
<comment type="caution">
    <text evidence="3">The sequence shown here is derived from an EMBL/GenBank/DDBJ whole genome shotgun (WGS) entry which is preliminary data.</text>
</comment>
<dbReference type="Gene3D" id="3.40.190.10">
    <property type="entry name" value="Periplasmic binding protein-like II"/>
    <property type="match status" value="1"/>
</dbReference>
<dbReference type="Proteomes" id="UP000252479">
    <property type="component" value="Unassembled WGS sequence"/>
</dbReference>
<proteinExistence type="predicted"/>
<name>A0A368LH07_9VIBR</name>
<reference evidence="3 4" key="1">
    <citation type="journal article" date="2017" name="Elife">
        <title>Extensive horizontal gene transfer in cheese-associated bacteria.</title>
        <authorList>
            <person name="Bonham K.S."/>
            <person name="Wolfe B.E."/>
            <person name="Dutton R.J."/>
        </authorList>
    </citation>
    <scope>NUCLEOTIDE SEQUENCE [LARGE SCALE GENOMIC DNA]</scope>
    <source>
        <strain evidence="3 4">JB196</strain>
    </source>
</reference>
<evidence type="ECO:0000256" key="1">
    <source>
        <dbReference type="SAM" id="SignalP"/>
    </source>
</evidence>
<organism evidence="3 4">
    <name type="scientific">Vibrio casei</name>
    <dbReference type="NCBI Taxonomy" id="673372"/>
    <lineage>
        <taxon>Bacteria</taxon>
        <taxon>Pseudomonadati</taxon>
        <taxon>Pseudomonadota</taxon>
        <taxon>Gammaproteobacteria</taxon>
        <taxon>Vibrionales</taxon>
        <taxon>Vibrionaceae</taxon>
        <taxon>Vibrio</taxon>
    </lineage>
</organism>
<dbReference type="InterPro" id="IPR000914">
    <property type="entry name" value="SBP_5_dom"/>
</dbReference>
<dbReference type="OrthoDB" id="9801912at2"/>
<dbReference type="GeneID" id="303189452"/>
<keyword evidence="4" id="KW-1185">Reference proteome</keyword>
<dbReference type="Pfam" id="PF00496">
    <property type="entry name" value="SBP_bac_5"/>
    <property type="match status" value="1"/>
</dbReference>
<dbReference type="PANTHER" id="PTHR30290:SF83">
    <property type="entry name" value="ABC TRANSPORTER SUBSTRATE-BINDING PROTEIN"/>
    <property type="match status" value="1"/>
</dbReference>
<gene>
    <name evidence="3" type="ORF">CIK83_11020</name>
</gene>
<feature type="chain" id="PRO_5016984097" evidence="1">
    <location>
        <begin position="22"/>
        <end position="513"/>
    </location>
</feature>
<sequence>MLNIKTSLFLACACLSTVIYANETPEPNRSNTLSIAGSLEFTNIDPSSNGYLFTRMQVIETLLNVNPQGQLLPALAKSYHVSNGGKTWLFSLNDNIKFHDGQTMDANVVVQSLIRARSKHGPLNNVPILSIHAIENQKIEITLSRPYRPLGAVLAHYSTAIIGSESYDNNGKIVRLNGTGPYQIDQLAPPHKITVKRFADYWGDVASIEYATYLTGHRAESRALQVTSGQADIAYELSPTSTIRMKMQPHIKVHDISLPRTLVIKLNSGDPLLNDVRARQALSLSIDRQGIANGVLRTPGAETSQLLPETAKNWYLTEYAAPNYNIDKAQQLLSDLGWTKNENGILIRNGAPFELTLITYADRPELTNVATAIQAQWRRLGVQLKVNITNSSAIPSGHNDGSLQVALIARNYGVIADPLAVLSNDFSPTGGDWGAMNWNDPSLNALFNKLNITNDPNEYHQLAQQAAEKIHHGYALLPIASYTQRVGVNQRVQDFHFDPYERQFPINKMELSH</sequence>
<feature type="signal peptide" evidence="1">
    <location>
        <begin position="1"/>
        <end position="21"/>
    </location>
</feature>
<evidence type="ECO:0000313" key="3">
    <source>
        <dbReference type="EMBL" id="RCS70007.1"/>
    </source>
</evidence>
<dbReference type="InterPro" id="IPR030678">
    <property type="entry name" value="Peptide/Ni-bd"/>
</dbReference>
<dbReference type="GO" id="GO:0030288">
    <property type="term" value="C:outer membrane-bounded periplasmic space"/>
    <property type="evidence" value="ECO:0007669"/>
    <property type="project" value="UniProtKB-ARBA"/>
</dbReference>
<protein>
    <submittedName>
        <fullName evidence="3">ABC transporter substrate-binding protein</fullName>
    </submittedName>
</protein>
<evidence type="ECO:0000259" key="2">
    <source>
        <dbReference type="Pfam" id="PF00496"/>
    </source>
</evidence>
<dbReference type="EMBL" id="QPGL01000002">
    <property type="protein sequence ID" value="RCS70007.1"/>
    <property type="molecule type" value="Genomic_DNA"/>
</dbReference>